<gene>
    <name evidence="3" type="ORF">SSX86_024843</name>
</gene>
<feature type="compositionally biased region" description="Basic and acidic residues" evidence="2">
    <location>
        <begin position="118"/>
        <end position="137"/>
    </location>
</feature>
<sequence>MISMIFSLSSCQSPVLDTDQLPLVTGPAYYILTVGRGGVNLSPATNNQTCPLDVSLEHNVLRNGLPLNFLLAIPNRGGVIRSSSDLNIKFSNTTTCGRPAVWQLVERCQWATGCFEPGDPREPGRGNDKQLVQDREV</sequence>
<dbReference type="Gene3D" id="2.80.10.50">
    <property type="match status" value="1"/>
</dbReference>
<comment type="caution">
    <text evidence="3">The sequence shown here is derived from an EMBL/GenBank/DDBJ whole genome shotgun (WGS) entry which is preliminary data.</text>
</comment>
<organism evidence="3 4">
    <name type="scientific">Deinandra increscens subsp. villosa</name>
    <dbReference type="NCBI Taxonomy" id="3103831"/>
    <lineage>
        <taxon>Eukaryota</taxon>
        <taxon>Viridiplantae</taxon>
        <taxon>Streptophyta</taxon>
        <taxon>Embryophyta</taxon>
        <taxon>Tracheophyta</taxon>
        <taxon>Spermatophyta</taxon>
        <taxon>Magnoliopsida</taxon>
        <taxon>eudicotyledons</taxon>
        <taxon>Gunneridae</taxon>
        <taxon>Pentapetalae</taxon>
        <taxon>asterids</taxon>
        <taxon>campanulids</taxon>
        <taxon>Asterales</taxon>
        <taxon>Asteraceae</taxon>
        <taxon>Asteroideae</taxon>
        <taxon>Heliantheae alliance</taxon>
        <taxon>Madieae</taxon>
        <taxon>Madiinae</taxon>
        <taxon>Deinandra</taxon>
    </lineage>
</organism>
<dbReference type="InterPro" id="IPR002160">
    <property type="entry name" value="Prot_inh_Kunz-lg"/>
</dbReference>
<dbReference type="InterPro" id="IPR011065">
    <property type="entry name" value="Kunitz_inhibitor_STI-like_sf"/>
</dbReference>
<dbReference type="SUPFAM" id="SSF50386">
    <property type="entry name" value="STI-like"/>
    <property type="match status" value="1"/>
</dbReference>
<dbReference type="PANTHER" id="PTHR33107:SF5">
    <property type="entry name" value="KUNITZ TRYPSIN INHIBITOR 5"/>
    <property type="match status" value="1"/>
</dbReference>
<evidence type="ECO:0000313" key="4">
    <source>
        <dbReference type="Proteomes" id="UP001408789"/>
    </source>
</evidence>
<dbReference type="PANTHER" id="PTHR33107">
    <property type="entry name" value="KUNITZ TRYPSIN INHIBITOR 2"/>
    <property type="match status" value="1"/>
</dbReference>
<feature type="region of interest" description="Disordered" evidence="2">
    <location>
        <begin position="116"/>
        <end position="137"/>
    </location>
</feature>
<reference evidence="3 4" key="1">
    <citation type="submission" date="2024-04" db="EMBL/GenBank/DDBJ databases">
        <title>The reference genome of an endangered Asteraceae, Deinandra increscens subsp. villosa, native to the Central Coast of California.</title>
        <authorList>
            <person name="Guilliams M."/>
            <person name="Hasenstab-Lehman K."/>
            <person name="Meyer R."/>
            <person name="Mcevoy S."/>
        </authorList>
    </citation>
    <scope>NUCLEOTIDE SEQUENCE [LARGE SCALE GENOMIC DNA]</scope>
    <source>
        <tissue evidence="3">Leaf</tissue>
    </source>
</reference>
<name>A0AAP0CIB2_9ASTR</name>
<dbReference type="Proteomes" id="UP001408789">
    <property type="component" value="Unassembled WGS sequence"/>
</dbReference>
<comment type="similarity">
    <text evidence="1">Belongs to the protease inhibitor I3 (leguminous Kunitz-type inhibitor) family.</text>
</comment>
<proteinExistence type="inferred from homology"/>
<dbReference type="GO" id="GO:0004866">
    <property type="term" value="F:endopeptidase inhibitor activity"/>
    <property type="evidence" value="ECO:0007669"/>
    <property type="project" value="InterPro"/>
</dbReference>
<protein>
    <submittedName>
        <fullName evidence="3">Uncharacterized protein</fullName>
    </submittedName>
</protein>
<evidence type="ECO:0000313" key="3">
    <source>
        <dbReference type="EMBL" id="KAK9053769.1"/>
    </source>
</evidence>
<keyword evidence="4" id="KW-1185">Reference proteome</keyword>
<evidence type="ECO:0000256" key="2">
    <source>
        <dbReference type="SAM" id="MobiDB-lite"/>
    </source>
</evidence>
<dbReference type="Pfam" id="PF00197">
    <property type="entry name" value="Kunitz_legume"/>
    <property type="match status" value="1"/>
</dbReference>
<accession>A0AAP0CIB2</accession>
<dbReference type="AlphaFoldDB" id="A0AAP0CIB2"/>
<evidence type="ECO:0000256" key="1">
    <source>
        <dbReference type="ARBA" id="ARBA00005440"/>
    </source>
</evidence>
<dbReference type="SMART" id="SM00452">
    <property type="entry name" value="STI"/>
    <property type="match status" value="1"/>
</dbReference>
<dbReference type="EMBL" id="JBCNJP010000025">
    <property type="protein sequence ID" value="KAK9053769.1"/>
    <property type="molecule type" value="Genomic_DNA"/>
</dbReference>